<dbReference type="NCBIfam" id="NF004392">
    <property type="entry name" value="PRK05751.1-3"/>
    <property type="match status" value="1"/>
</dbReference>
<keyword evidence="4 6" id="KW-0811">Translocation</keyword>
<dbReference type="AlphaFoldDB" id="A0A1E7QJT8"/>
<dbReference type="NCBIfam" id="TIGR00809">
    <property type="entry name" value="secB"/>
    <property type="match status" value="1"/>
</dbReference>
<dbReference type="GO" id="GO:0051262">
    <property type="term" value="P:protein tetramerization"/>
    <property type="evidence" value="ECO:0007669"/>
    <property type="project" value="InterPro"/>
</dbReference>
<comment type="similarity">
    <text evidence="1 6">Belongs to the SecB family.</text>
</comment>
<evidence type="ECO:0000256" key="4">
    <source>
        <dbReference type="ARBA" id="ARBA00023010"/>
    </source>
</evidence>
<evidence type="ECO:0000256" key="1">
    <source>
        <dbReference type="ARBA" id="ARBA00009990"/>
    </source>
</evidence>
<evidence type="ECO:0000256" key="6">
    <source>
        <dbReference type="HAMAP-Rule" id="MF_00821"/>
    </source>
</evidence>
<comment type="caution">
    <text evidence="7">The sequence shown here is derived from an EMBL/GenBank/DDBJ whole genome shotgun (WGS) entry which is preliminary data.</text>
</comment>
<evidence type="ECO:0000256" key="3">
    <source>
        <dbReference type="ARBA" id="ARBA00022927"/>
    </source>
</evidence>
<reference evidence="7 8" key="1">
    <citation type="submission" date="2016-09" db="EMBL/GenBank/DDBJ databases">
        <title>Genomic evidence for plant-parasitic nematodes as the earliest Wolbachia hosts.</title>
        <authorList>
            <person name="Brown A.M."/>
            <person name="Wasala S.K."/>
            <person name="Howe D.K."/>
            <person name="Peetz A.B."/>
            <person name="Zasada I.A."/>
            <person name="Denver D.R."/>
        </authorList>
    </citation>
    <scope>NUCLEOTIDE SEQUENCE [LARGE SCALE GENOMIC DNA]</scope>
    <source>
        <strain evidence="8">wPpe</strain>
    </source>
</reference>
<dbReference type="GO" id="GO:0051082">
    <property type="term" value="F:unfolded protein binding"/>
    <property type="evidence" value="ECO:0007669"/>
    <property type="project" value="InterPro"/>
</dbReference>
<organism evidence="7 8">
    <name type="scientific">Wolbachia pipientis</name>
    <dbReference type="NCBI Taxonomy" id="955"/>
    <lineage>
        <taxon>Bacteria</taxon>
        <taxon>Pseudomonadati</taxon>
        <taxon>Pseudomonadota</taxon>
        <taxon>Alphaproteobacteria</taxon>
        <taxon>Rickettsiales</taxon>
        <taxon>Anaplasmataceae</taxon>
        <taxon>Wolbachieae</taxon>
        <taxon>Wolbachia</taxon>
    </lineage>
</organism>
<keyword evidence="8" id="KW-1185">Reference proteome</keyword>
<keyword evidence="5 6" id="KW-0143">Chaperone</keyword>
<accession>A0A1E7QJT8</accession>
<comment type="function">
    <text evidence="6">One of the proteins required for the normal export of preproteins out of the cell cytoplasm. It is a molecular chaperone that binds to a subset of precursor proteins, maintaining them in a translocation-competent state. It also specifically binds to its receptor SecA.</text>
</comment>
<gene>
    <name evidence="6" type="primary">secB</name>
    <name evidence="7" type="ORF">BIY23_02600</name>
</gene>
<name>A0A1E7QJT8_WOLPI</name>
<dbReference type="EMBL" id="MJMG01000006">
    <property type="protein sequence ID" value="OEY86723.1"/>
    <property type="molecule type" value="Genomic_DNA"/>
</dbReference>
<dbReference type="PANTHER" id="PTHR36918">
    <property type="match status" value="1"/>
</dbReference>
<evidence type="ECO:0000313" key="7">
    <source>
        <dbReference type="EMBL" id="OEY86723.1"/>
    </source>
</evidence>
<dbReference type="PANTHER" id="PTHR36918:SF1">
    <property type="entry name" value="PROTEIN-EXPORT PROTEIN SECB"/>
    <property type="match status" value="1"/>
</dbReference>
<dbReference type="RefSeq" id="WP_070065052.1">
    <property type="nucleotide sequence ID" value="NZ_MJMG01000006.1"/>
</dbReference>
<dbReference type="InterPro" id="IPR035958">
    <property type="entry name" value="SecB-like_sf"/>
</dbReference>
<keyword evidence="6" id="KW-0963">Cytoplasm</keyword>
<dbReference type="GO" id="GO:0015031">
    <property type="term" value="P:protein transport"/>
    <property type="evidence" value="ECO:0007669"/>
    <property type="project" value="UniProtKB-UniRule"/>
</dbReference>
<evidence type="ECO:0000256" key="2">
    <source>
        <dbReference type="ARBA" id="ARBA00022448"/>
    </source>
</evidence>
<dbReference type="Proteomes" id="UP000175679">
    <property type="component" value="Unassembled WGS sequence"/>
</dbReference>
<dbReference type="Gene3D" id="3.10.420.10">
    <property type="entry name" value="SecB-like"/>
    <property type="match status" value="1"/>
</dbReference>
<dbReference type="InterPro" id="IPR003708">
    <property type="entry name" value="SecB"/>
</dbReference>
<proteinExistence type="inferred from homology"/>
<evidence type="ECO:0000256" key="5">
    <source>
        <dbReference type="ARBA" id="ARBA00023186"/>
    </source>
</evidence>
<dbReference type="Pfam" id="PF02556">
    <property type="entry name" value="SecB"/>
    <property type="match status" value="1"/>
</dbReference>
<comment type="subcellular location">
    <subcellularLocation>
        <location evidence="6">Cytoplasm</location>
    </subcellularLocation>
</comment>
<keyword evidence="3 6" id="KW-0653">Protein transport</keyword>
<dbReference type="GO" id="GO:0006457">
    <property type="term" value="P:protein folding"/>
    <property type="evidence" value="ECO:0007669"/>
    <property type="project" value="UniProtKB-UniRule"/>
</dbReference>
<sequence length="154" mass="17569">MSMKIRGQYIKDLSFENPNAPFLVSNNAPDINVTVNINAVKLEHTDGEEKVDEKQESFHEITLHIETKAIVQDGQEKENVAFMSDIKYCGVFSIDSSFTEEELKQVLFIQAPTFLFPFAREIIARITNSGGFPPLMLEPIDFKAMYYAQSRQKN</sequence>
<dbReference type="GO" id="GO:0005737">
    <property type="term" value="C:cytoplasm"/>
    <property type="evidence" value="ECO:0007669"/>
    <property type="project" value="UniProtKB-SubCell"/>
</dbReference>
<dbReference type="HAMAP" id="MF_00821">
    <property type="entry name" value="SecB"/>
    <property type="match status" value="1"/>
</dbReference>
<comment type="subunit">
    <text evidence="6">Homotetramer, a dimer of dimers. One homotetramer interacts with 1 SecA dimer.</text>
</comment>
<protein>
    <recommendedName>
        <fullName evidence="6">Protein-export protein SecB</fullName>
    </recommendedName>
</protein>
<evidence type="ECO:0000313" key="8">
    <source>
        <dbReference type="Proteomes" id="UP000175679"/>
    </source>
</evidence>
<dbReference type="SUPFAM" id="SSF54611">
    <property type="entry name" value="SecB-like"/>
    <property type="match status" value="1"/>
</dbReference>
<keyword evidence="2 6" id="KW-0813">Transport</keyword>